<reference evidence="5 6" key="1">
    <citation type="submission" date="2020-08" db="EMBL/GenBank/DDBJ databases">
        <title>Functional genomics of gut bacteria from endangered species of beetles.</title>
        <authorList>
            <person name="Carlos-Shanley C."/>
        </authorList>
    </citation>
    <scope>NUCLEOTIDE SEQUENCE [LARGE SCALE GENOMIC DNA]</scope>
    <source>
        <strain evidence="5 6">S00202</strain>
    </source>
</reference>
<dbReference type="PANTHER" id="PTHR33204:SF29">
    <property type="entry name" value="TRANSCRIPTIONAL REGULATOR"/>
    <property type="match status" value="1"/>
</dbReference>
<dbReference type="SUPFAM" id="SSF46785">
    <property type="entry name" value="Winged helix' DNA-binding domain"/>
    <property type="match status" value="1"/>
</dbReference>
<sequence length="123" mass="14066">MSDQPALSPESKRLVQGDKVYNTPVEVTLEVIGGKWKSLLVYHLLQGALRFSELKRLVPDITEKMLTQQLRELERDGVLSRTVFAEVPPRVEYRVTEHGATLKPVLEAMCQWGRSHWQQQPTA</sequence>
<keyword evidence="1" id="KW-0805">Transcription regulation</keyword>
<dbReference type="InterPro" id="IPR036388">
    <property type="entry name" value="WH-like_DNA-bd_sf"/>
</dbReference>
<keyword evidence="3" id="KW-0804">Transcription</keyword>
<dbReference type="RefSeq" id="WP_184682344.1">
    <property type="nucleotide sequence ID" value="NZ_JACHLL010000002.1"/>
</dbReference>
<evidence type="ECO:0000313" key="6">
    <source>
        <dbReference type="Proteomes" id="UP000557193"/>
    </source>
</evidence>
<dbReference type="PROSITE" id="PS51118">
    <property type="entry name" value="HTH_HXLR"/>
    <property type="match status" value="1"/>
</dbReference>
<accession>A0A7X0EUG1</accession>
<organism evidence="5 6">
    <name type="scientific">Pseudomonas fluvialis</name>
    <dbReference type="NCBI Taxonomy" id="1793966"/>
    <lineage>
        <taxon>Bacteria</taxon>
        <taxon>Pseudomonadati</taxon>
        <taxon>Pseudomonadota</taxon>
        <taxon>Gammaproteobacteria</taxon>
        <taxon>Pseudomonadales</taxon>
        <taxon>Pseudomonadaceae</taxon>
        <taxon>Pseudomonas</taxon>
    </lineage>
</organism>
<dbReference type="EMBL" id="JACHLL010000002">
    <property type="protein sequence ID" value="MBB6341541.1"/>
    <property type="molecule type" value="Genomic_DNA"/>
</dbReference>
<feature type="domain" description="HTH hxlR-type" evidence="4">
    <location>
        <begin position="23"/>
        <end position="121"/>
    </location>
</feature>
<dbReference type="Pfam" id="PF01638">
    <property type="entry name" value="HxlR"/>
    <property type="match status" value="1"/>
</dbReference>
<evidence type="ECO:0000256" key="3">
    <source>
        <dbReference type="ARBA" id="ARBA00023163"/>
    </source>
</evidence>
<dbReference type="InterPro" id="IPR002577">
    <property type="entry name" value="HTH_HxlR"/>
</dbReference>
<dbReference type="Proteomes" id="UP000557193">
    <property type="component" value="Unassembled WGS sequence"/>
</dbReference>
<keyword evidence="2 5" id="KW-0238">DNA-binding</keyword>
<evidence type="ECO:0000259" key="4">
    <source>
        <dbReference type="PROSITE" id="PS51118"/>
    </source>
</evidence>
<dbReference type="AlphaFoldDB" id="A0A7X0EUG1"/>
<name>A0A7X0EUG1_9PSED</name>
<comment type="caution">
    <text evidence="5">The sequence shown here is derived from an EMBL/GenBank/DDBJ whole genome shotgun (WGS) entry which is preliminary data.</text>
</comment>
<evidence type="ECO:0000313" key="5">
    <source>
        <dbReference type="EMBL" id="MBB6341541.1"/>
    </source>
</evidence>
<evidence type="ECO:0000256" key="2">
    <source>
        <dbReference type="ARBA" id="ARBA00023125"/>
    </source>
</evidence>
<protein>
    <submittedName>
        <fullName evidence="5">DNA-binding HxlR family transcriptional regulator</fullName>
    </submittedName>
</protein>
<evidence type="ECO:0000256" key="1">
    <source>
        <dbReference type="ARBA" id="ARBA00023015"/>
    </source>
</evidence>
<dbReference type="Gene3D" id="1.10.10.10">
    <property type="entry name" value="Winged helix-like DNA-binding domain superfamily/Winged helix DNA-binding domain"/>
    <property type="match status" value="1"/>
</dbReference>
<gene>
    <name evidence="5" type="ORF">HNP49_001698</name>
</gene>
<proteinExistence type="predicted"/>
<dbReference type="InterPro" id="IPR036390">
    <property type="entry name" value="WH_DNA-bd_sf"/>
</dbReference>
<dbReference type="PANTHER" id="PTHR33204">
    <property type="entry name" value="TRANSCRIPTIONAL REGULATOR, MARR FAMILY"/>
    <property type="match status" value="1"/>
</dbReference>
<dbReference type="GO" id="GO:0003677">
    <property type="term" value="F:DNA binding"/>
    <property type="evidence" value="ECO:0007669"/>
    <property type="project" value="UniProtKB-KW"/>
</dbReference>
<keyword evidence="6" id="KW-1185">Reference proteome</keyword>